<dbReference type="InterPro" id="IPR003607">
    <property type="entry name" value="HD/PDEase_dom"/>
</dbReference>
<comment type="caution">
    <text evidence="3">The sequence shown here is derived from an EMBL/GenBank/DDBJ whole genome shotgun (WGS) entry which is preliminary data.</text>
</comment>
<keyword evidence="1" id="KW-1133">Transmembrane helix</keyword>
<dbReference type="InterPro" id="IPR006675">
    <property type="entry name" value="HDIG_dom"/>
</dbReference>
<feature type="transmembrane region" description="Helical" evidence="1">
    <location>
        <begin position="202"/>
        <end position="220"/>
    </location>
</feature>
<feature type="transmembrane region" description="Helical" evidence="1">
    <location>
        <begin position="69"/>
        <end position="88"/>
    </location>
</feature>
<keyword evidence="1" id="KW-0812">Transmembrane</keyword>
<feature type="transmembrane region" description="Helical" evidence="1">
    <location>
        <begin position="40"/>
        <end position="62"/>
    </location>
</feature>
<feature type="domain" description="HD-GYP" evidence="2">
    <location>
        <begin position="272"/>
        <end position="467"/>
    </location>
</feature>
<keyword evidence="4" id="KW-1185">Reference proteome</keyword>
<feature type="transmembrane region" description="Helical" evidence="1">
    <location>
        <begin position="139"/>
        <end position="160"/>
    </location>
</feature>
<dbReference type="InterPro" id="IPR037522">
    <property type="entry name" value="HD_GYP_dom"/>
</dbReference>
<feature type="transmembrane region" description="Helical" evidence="1">
    <location>
        <begin position="226"/>
        <end position="247"/>
    </location>
</feature>
<dbReference type="SUPFAM" id="SSF109604">
    <property type="entry name" value="HD-domain/PDEase-like"/>
    <property type="match status" value="1"/>
</dbReference>
<dbReference type="SMART" id="SM00471">
    <property type="entry name" value="HDc"/>
    <property type="match status" value="1"/>
</dbReference>
<feature type="transmembrane region" description="Helical" evidence="1">
    <location>
        <begin position="7"/>
        <end position="25"/>
    </location>
</feature>
<dbReference type="Pfam" id="PF13487">
    <property type="entry name" value="HD_5"/>
    <property type="match status" value="1"/>
</dbReference>
<feature type="transmembrane region" description="Helical" evidence="1">
    <location>
        <begin position="100"/>
        <end position="118"/>
    </location>
</feature>
<dbReference type="RefSeq" id="WP_055744593.1">
    <property type="nucleotide sequence ID" value="NZ_LJJB01000010.1"/>
</dbReference>
<dbReference type="NCBIfam" id="TIGR00277">
    <property type="entry name" value="HDIG"/>
    <property type="match status" value="1"/>
</dbReference>
<keyword evidence="1" id="KW-0472">Membrane</keyword>
<dbReference type="CDD" id="cd00077">
    <property type="entry name" value="HDc"/>
    <property type="match status" value="1"/>
</dbReference>
<dbReference type="EMBL" id="LJJB01000010">
    <property type="protein sequence ID" value="KQL45534.1"/>
    <property type="molecule type" value="Genomic_DNA"/>
</dbReference>
<evidence type="ECO:0000256" key="1">
    <source>
        <dbReference type="SAM" id="Phobius"/>
    </source>
</evidence>
<dbReference type="Gene3D" id="1.10.3210.10">
    <property type="entry name" value="Hypothetical protein af1432"/>
    <property type="match status" value="1"/>
</dbReference>
<dbReference type="Proteomes" id="UP000051063">
    <property type="component" value="Unassembled WGS sequence"/>
</dbReference>
<gene>
    <name evidence="3" type="ORF">AN963_10700</name>
</gene>
<dbReference type="PROSITE" id="PS51832">
    <property type="entry name" value="HD_GYP"/>
    <property type="match status" value="1"/>
</dbReference>
<proteinExistence type="predicted"/>
<evidence type="ECO:0000259" key="2">
    <source>
        <dbReference type="PROSITE" id="PS51832"/>
    </source>
</evidence>
<dbReference type="PANTHER" id="PTHR43155:SF2">
    <property type="entry name" value="CYCLIC DI-GMP PHOSPHODIESTERASE PA4108"/>
    <property type="match status" value="1"/>
</dbReference>
<evidence type="ECO:0000313" key="4">
    <source>
        <dbReference type="Proteomes" id="UP000051063"/>
    </source>
</evidence>
<reference evidence="3 4" key="1">
    <citation type="submission" date="2015-09" db="EMBL/GenBank/DDBJ databases">
        <title>Genome sequencing project for genomic taxonomy and phylogenomics of Bacillus-like bacteria.</title>
        <authorList>
            <person name="Liu B."/>
            <person name="Wang J."/>
            <person name="Zhu Y."/>
            <person name="Liu G."/>
            <person name="Chen Q."/>
            <person name="Chen Z."/>
            <person name="Lan J."/>
            <person name="Che J."/>
            <person name="Ge C."/>
            <person name="Shi H."/>
            <person name="Pan Z."/>
            <person name="Liu X."/>
        </authorList>
    </citation>
    <scope>NUCLEOTIDE SEQUENCE [LARGE SCALE GENOMIC DNA]</scope>
    <source>
        <strain evidence="3 4">DSM 8552</strain>
    </source>
</reference>
<sequence>MFFRSILGPIFAVIFPFLLFGYLRMDTALDRQIVLPSGHFYIVSSVAILGIVIAISVGVAGSRLRNIKVTLLSLAFLSLAAIFAVHGLSTPHFLLHETHLPGVAAQVSILLATFWLWLSSFTTDRPLIEYLSHQQRLLLPVWALILTSVGTVSMFFPHLVDVIQLDSRPINWLLTLTTILLNSITMYRYYHSYQYSQFPLQLSIVYSSGWLITSQLIMQLGETWRISWWIYHFLLLASMIVMIVGLIRQYAMKQSLAGALRALFTTDPIERITNSISPSVKALVIATETKDRYTAGHNFRVTMYALKLGEELKLKPDQLRALAQGTIIHDVGKLNIPDSILNKPGKLSTEERALIEMHTVKGYEMCKNLGFMKDELSIIRSHHEKWDGSGYPDHLQGKNIPLMARIVSVADVYDALTSNRAYRTAWSHQEAIAFLLKNKGSHFDGSCVEAWVRVCERDPSVYQYPAMMINDDTSISLVSSKENVHHG</sequence>
<name>A0ABR5N4N0_BRECH</name>
<organism evidence="3 4">
    <name type="scientific">Brevibacillus choshinensis</name>
    <dbReference type="NCBI Taxonomy" id="54911"/>
    <lineage>
        <taxon>Bacteria</taxon>
        <taxon>Bacillati</taxon>
        <taxon>Bacillota</taxon>
        <taxon>Bacilli</taxon>
        <taxon>Bacillales</taxon>
        <taxon>Paenibacillaceae</taxon>
        <taxon>Brevibacillus</taxon>
    </lineage>
</organism>
<feature type="transmembrane region" description="Helical" evidence="1">
    <location>
        <begin position="172"/>
        <end position="190"/>
    </location>
</feature>
<evidence type="ECO:0000313" key="3">
    <source>
        <dbReference type="EMBL" id="KQL45534.1"/>
    </source>
</evidence>
<accession>A0ABR5N4N0</accession>
<dbReference type="PANTHER" id="PTHR43155">
    <property type="entry name" value="CYCLIC DI-GMP PHOSPHODIESTERASE PA4108-RELATED"/>
    <property type="match status" value="1"/>
</dbReference>
<protein>
    <submittedName>
        <fullName evidence="3">Phosphohydrolase</fullName>
    </submittedName>
</protein>